<accession>A0ABZ1CTE3</accession>
<dbReference type="SUPFAM" id="SSF82708">
    <property type="entry name" value="R3H domain"/>
    <property type="match status" value="1"/>
</dbReference>
<dbReference type="EMBL" id="CP141882">
    <property type="protein sequence ID" value="WRT64459.1"/>
    <property type="molecule type" value="Genomic_DNA"/>
</dbReference>
<protein>
    <recommendedName>
        <fullName evidence="11">NF-X1-type domain-containing protein</fullName>
    </recommendedName>
</protein>
<evidence type="ECO:0000256" key="1">
    <source>
        <dbReference type="ARBA" id="ARBA00004123"/>
    </source>
</evidence>
<dbReference type="InterPro" id="IPR001374">
    <property type="entry name" value="R3H_dom"/>
</dbReference>
<feature type="domain" description="NF-X1-type" evidence="11">
    <location>
        <begin position="418"/>
        <end position="436"/>
    </location>
</feature>
<feature type="domain" description="NF-X1-type" evidence="11">
    <location>
        <begin position="725"/>
        <end position="744"/>
    </location>
</feature>
<evidence type="ECO:0000313" key="13">
    <source>
        <dbReference type="Proteomes" id="UP001329825"/>
    </source>
</evidence>
<dbReference type="GeneID" id="87953522"/>
<feature type="compositionally biased region" description="Low complexity" evidence="10">
    <location>
        <begin position="1075"/>
        <end position="1101"/>
    </location>
</feature>
<feature type="region of interest" description="Disordered" evidence="10">
    <location>
        <begin position="171"/>
        <end position="268"/>
    </location>
</feature>
<feature type="domain" description="NF-X1-type" evidence="11">
    <location>
        <begin position="553"/>
        <end position="574"/>
    </location>
</feature>
<evidence type="ECO:0000256" key="3">
    <source>
        <dbReference type="ARBA" id="ARBA00022723"/>
    </source>
</evidence>
<feature type="compositionally biased region" description="Polar residues" evidence="10">
    <location>
        <begin position="43"/>
        <end position="73"/>
    </location>
</feature>
<dbReference type="InterPro" id="IPR036867">
    <property type="entry name" value="R3H_dom_sf"/>
</dbReference>
<evidence type="ECO:0000256" key="8">
    <source>
        <dbReference type="ARBA" id="ARBA00023163"/>
    </source>
</evidence>
<evidence type="ECO:0000259" key="11">
    <source>
        <dbReference type="SMART" id="SM00438"/>
    </source>
</evidence>
<evidence type="ECO:0000256" key="4">
    <source>
        <dbReference type="ARBA" id="ARBA00022737"/>
    </source>
</evidence>
<dbReference type="PANTHER" id="PTHR12360">
    <property type="entry name" value="NUCLEAR TRANSCRIPTION FACTOR, X-BOX BINDING 1 NFX1"/>
    <property type="match status" value="1"/>
</dbReference>
<evidence type="ECO:0000256" key="9">
    <source>
        <dbReference type="ARBA" id="ARBA00023242"/>
    </source>
</evidence>
<evidence type="ECO:0000256" key="2">
    <source>
        <dbReference type="ARBA" id="ARBA00007269"/>
    </source>
</evidence>
<proteinExistence type="inferred from homology"/>
<feature type="compositionally biased region" description="Polar residues" evidence="10">
    <location>
        <begin position="206"/>
        <end position="220"/>
    </location>
</feature>
<feature type="region of interest" description="Disordered" evidence="10">
    <location>
        <begin position="1075"/>
        <end position="1131"/>
    </location>
</feature>
<dbReference type="InterPro" id="IPR034078">
    <property type="entry name" value="NFX1_fam"/>
</dbReference>
<reference evidence="12 13" key="1">
    <citation type="submission" date="2024-01" db="EMBL/GenBank/DDBJ databases">
        <title>Comparative genomics of Cryptococcus and Kwoniella reveals pathogenesis evolution and contrasting modes of karyotype evolution via chromosome fusion or intercentromeric recombination.</title>
        <authorList>
            <person name="Coelho M.A."/>
            <person name="David-Palma M."/>
            <person name="Shea T."/>
            <person name="Bowers K."/>
            <person name="McGinley-Smith S."/>
            <person name="Mohammad A.W."/>
            <person name="Gnirke A."/>
            <person name="Yurkov A.M."/>
            <person name="Nowrousian M."/>
            <person name="Sun S."/>
            <person name="Cuomo C.A."/>
            <person name="Heitman J."/>
        </authorList>
    </citation>
    <scope>NUCLEOTIDE SEQUENCE [LARGE SCALE GENOMIC DNA]</scope>
    <source>
        <strain evidence="12">CBS 11374</strain>
    </source>
</reference>
<feature type="region of interest" description="Disordered" evidence="10">
    <location>
        <begin position="1"/>
        <end position="153"/>
    </location>
</feature>
<evidence type="ECO:0000256" key="10">
    <source>
        <dbReference type="SAM" id="MobiDB-lite"/>
    </source>
</evidence>
<feature type="domain" description="NF-X1-type" evidence="11">
    <location>
        <begin position="867"/>
        <end position="889"/>
    </location>
</feature>
<organism evidence="12 13">
    <name type="scientific">Kwoniella shivajii</name>
    <dbReference type="NCBI Taxonomy" id="564305"/>
    <lineage>
        <taxon>Eukaryota</taxon>
        <taxon>Fungi</taxon>
        <taxon>Dikarya</taxon>
        <taxon>Basidiomycota</taxon>
        <taxon>Agaricomycotina</taxon>
        <taxon>Tremellomycetes</taxon>
        <taxon>Tremellales</taxon>
        <taxon>Cryptococcaceae</taxon>
        <taxon>Kwoniella</taxon>
    </lineage>
</organism>
<dbReference type="SMART" id="SM00438">
    <property type="entry name" value="ZnF_NFX"/>
    <property type="match status" value="8"/>
</dbReference>
<keyword evidence="8" id="KW-0804">Transcription</keyword>
<feature type="compositionally biased region" description="Polar residues" evidence="10">
    <location>
        <begin position="228"/>
        <end position="244"/>
    </location>
</feature>
<feature type="compositionally biased region" description="Polar residues" evidence="10">
    <location>
        <begin position="118"/>
        <end position="138"/>
    </location>
</feature>
<dbReference type="CDD" id="cd02325">
    <property type="entry name" value="R3H"/>
    <property type="match status" value="1"/>
</dbReference>
<dbReference type="PANTHER" id="PTHR12360:SF12">
    <property type="entry name" value="TRANSCRIPTIONAL REPRESSOR NF-X1"/>
    <property type="match status" value="1"/>
</dbReference>
<keyword evidence="4" id="KW-0677">Repeat</keyword>
<dbReference type="Proteomes" id="UP001329825">
    <property type="component" value="Chromosome 2"/>
</dbReference>
<comment type="similarity">
    <text evidence="2">Belongs to the NFX1 family.</text>
</comment>
<evidence type="ECO:0000313" key="12">
    <source>
        <dbReference type="EMBL" id="WRT64459.1"/>
    </source>
</evidence>
<evidence type="ECO:0000256" key="5">
    <source>
        <dbReference type="ARBA" id="ARBA00022771"/>
    </source>
</evidence>
<dbReference type="RefSeq" id="XP_062789199.1">
    <property type="nucleotide sequence ID" value="XM_062933148.1"/>
</dbReference>
<keyword evidence="9" id="KW-0539">Nucleus</keyword>
<keyword evidence="6" id="KW-0862">Zinc</keyword>
<dbReference type="InterPro" id="IPR000967">
    <property type="entry name" value="Znf_NFX1"/>
</dbReference>
<keyword evidence="7" id="KW-0805">Transcription regulation</keyword>
<comment type="subcellular location">
    <subcellularLocation>
        <location evidence="1">Nucleus</location>
    </subcellularLocation>
</comment>
<dbReference type="Pfam" id="PF01424">
    <property type="entry name" value="R3H"/>
    <property type="match status" value="1"/>
</dbReference>
<keyword evidence="13" id="KW-1185">Reference proteome</keyword>
<feature type="domain" description="NF-X1-type" evidence="11">
    <location>
        <begin position="782"/>
        <end position="802"/>
    </location>
</feature>
<evidence type="ECO:0000256" key="7">
    <source>
        <dbReference type="ARBA" id="ARBA00023015"/>
    </source>
</evidence>
<dbReference type="CDD" id="cd06008">
    <property type="entry name" value="NF-X1-zinc-finger"/>
    <property type="match status" value="5"/>
</dbReference>
<feature type="compositionally biased region" description="Basic and acidic residues" evidence="10">
    <location>
        <begin position="246"/>
        <end position="267"/>
    </location>
</feature>
<gene>
    <name evidence="12" type="ORF">IL334_001391</name>
</gene>
<sequence>MAELLASNAPLRPSQQMDQNGGNGSALLAASSPQPGDGAYLATQATNNRAHSTKQQRISRNGNSGNAKSQNGNNHDRAKVGHSRHTSGRVGELIQSSSTGGGIAQSRQKSIQHKPAVDSNQAHPRPPNSATYPSPANSHNRHTASSKPPQLQRPAALDAAACPFTPGAALLTSDIDHPGNGSSNSGQSVHGARPKKNKPQGEKQSRTNPSGSNSAPSQAAVSGRRAAFQQTTKLSKTASRSSAEGKTAHKNEIVKKVNGERKVKKDEPDDLVSRLIRGLKQRPFLECPICFNSITPSQHVWSCLPPDHAPEPSSSVTSQPNPITGSTSTSNYYSACYTPFHLDCIKDWSSRSLMDEERKAVDTGKDGDIAWRCPGCQKRRADRVAGYRCFCGRLTHPPTSTSAPHSCNDSCARKRPKCSHPCPLPCHPGPCPPCQVALVVPCPSHHTPLTVKCSAATSNNAALSPVCDEPCGHQLDCGNKDHECEQLCHYDVCKPCEERETASCYCGQDQKNVECGWGRKDEKVCKGLDPDGEERIWWGKYDCGKACERLFDCGIHPCKETCHPHPIHPLHCPLSPDVITRCACGVTPLSSLGIIRKDCVAPIPTCALQCPKSRPCGHPCPKRCHTGACPPCHEEVVRQCRCGQSQLLVPCDILRERMESGEGEITCERVCKALRSCGRHECGRLCCPLWEQAFRSKKQRNDDYNQLIEDDLHKCHLTCGKMLSCGLHTCPKPDHKGPCGRCLQASYDELICHCGNTIVYPPVACGTIINCPYPCDRPAPACGHPKSPHSCHENPECPPCPYLTDKPCACGKDPLVKHIRCSQDRVSCGQQCGELLGCGYHKCTKLCHRPGECESCNQICGKPKRICKHPCTATCHAPAKCPENDACQAIVTQSCACGHLQARTSCGASTVNPRSREVEQLRCNSECAVRQRNARLADALGIKPNERGLETYDDELKNFATQNHGFVKMVEGTFDEFIAGARQSMVLPHMPPAKRTFVMALAEHYRLTRELIDQEPNRSVQIRRRVDTRLPNPLLSSAVNPSSVPAPHSRLVTNLGGAWGKSSTSTAASVVAGSSTTTWGANSGSSSSSARPSRAATPVAPIMKAPSRPVTPKNQINLSTGHGVDDWDVDV</sequence>
<feature type="domain" description="NF-X1-type" evidence="11">
    <location>
        <begin position="616"/>
        <end position="634"/>
    </location>
</feature>
<keyword evidence="5" id="KW-0863">Zinc-finger</keyword>
<name>A0ABZ1CTE3_9TREE</name>
<evidence type="ECO:0000256" key="6">
    <source>
        <dbReference type="ARBA" id="ARBA00022833"/>
    </source>
</evidence>
<keyword evidence="3" id="KW-0479">Metal-binding</keyword>
<feature type="domain" description="NF-X1-type" evidence="11">
    <location>
        <begin position="838"/>
        <end position="858"/>
    </location>
</feature>
<dbReference type="Gene3D" id="3.30.1370.50">
    <property type="entry name" value="R3H-like domain"/>
    <property type="match status" value="1"/>
</dbReference>
<feature type="domain" description="NF-X1-type" evidence="11">
    <location>
        <begin position="477"/>
        <end position="498"/>
    </location>
</feature>